<dbReference type="InterPro" id="IPR032942">
    <property type="entry name" value="BPI/LBP/Plunc"/>
</dbReference>
<dbReference type="EMBL" id="JARK01001682">
    <property type="protein sequence ID" value="EYB82951.1"/>
    <property type="molecule type" value="Genomic_DNA"/>
</dbReference>
<evidence type="ECO:0000259" key="4">
    <source>
        <dbReference type="SMART" id="SM00328"/>
    </source>
</evidence>
<protein>
    <recommendedName>
        <fullName evidence="8">LBP / BPI / CETP family protein</fullName>
    </recommendedName>
</protein>
<comment type="caution">
    <text evidence="6">The sequence shown here is derived from an EMBL/GenBank/DDBJ whole genome shotgun (WGS) entry which is preliminary data.</text>
</comment>
<evidence type="ECO:0000313" key="7">
    <source>
        <dbReference type="Proteomes" id="UP000024635"/>
    </source>
</evidence>
<gene>
    <name evidence="6" type="primary">Acey_s0346.g3140</name>
    <name evidence="6" type="ORF">Y032_0346g3140</name>
</gene>
<evidence type="ECO:0000256" key="1">
    <source>
        <dbReference type="ARBA" id="ARBA00007292"/>
    </source>
</evidence>
<dbReference type="OrthoDB" id="5874601at2759"/>
<feature type="domain" description="Lipid-binding serum glycoprotein C-terminal" evidence="5">
    <location>
        <begin position="555"/>
        <end position="811"/>
    </location>
</feature>
<organism evidence="6 7">
    <name type="scientific">Ancylostoma ceylanicum</name>
    <dbReference type="NCBI Taxonomy" id="53326"/>
    <lineage>
        <taxon>Eukaryota</taxon>
        <taxon>Metazoa</taxon>
        <taxon>Ecdysozoa</taxon>
        <taxon>Nematoda</taxon>
        <taxon>Chromadorea</taxon>
        <taxon>Rhabditida</taxon>
        <taxon>Rhabditina</taxon>
        <taxon>Rhabditomorpha</taxon>
        <taxon>Strongyloidea</taxon>
        <taxon>Ancylostomatidae</taxon>
        <taxon>Ancylostomatinae</taxon>
        <taxon>Ancylostoma</taxon>
    </lineage>
</organism>
<dbReference type="InterPro" id="IPR017943">
    <property type="entry name" value="Bactericidal_perm-incr_a/b_dom"/>
</dbReference>
<dbReference type="Pfam" id="PF01273">
    <property type="entry name" value="LBP_BPI_CETP"/>
    <property type="match status" value="1"/>
</dbReference>
<keyword evidence="3" id="KW-0732">Signal</keyword>
<proteinExistence type="inferred from homology"/>
<comment type="similarity">
    <text evidence="1">Belongs to the BPI/LBP/Plunc superfamily. BPI/LBP family.</text>
</comment>
<dbReference type="InterPro" id="IPR001124">
    <property type="entry name" value="Lipid-bd_serum_glycop_C"/>
</dbReference>
<evidence type="ECO:0008006" key="8">
    <source>
        <dbReference type="Google" id="ProtNLM"/>
    </source>
</evidence>
<feature type="chain" id="PRO_5001485905" description="LBP / BPI / CETP family protein" evidence="3">
    <location>
        <begin position="26"/>
        <end position="827"/>
    </location>
</feature>
<dbReference type="GO" id="GO:0008289">
    <property type="term" value="F:lipid binding"/>
    <property type="evidence" value="ECO:0007669"/>
    <property type="project" value="InterPro"/>
</dbReference>
<dbReference type="InterPro" id="IPR017942">
    <property type="entry name" value="Lipid-bd_serum_glycop_N"/>
</dbReference>
<dbReference type="SMART" id="SM00328">
    <property type="entry name" value="BPI1"/>
    <property type="match status" value="1"/>
</dbReference>
<dbReference type="GO" id="GO:0005615">
    <property type="term" value="C:extracellular space"/>
    <property type="evidence" value="ECO:0007669"/>
    <property type="project" value="TreeGrafter"/>
</dbReference>
<dbReference type="SMART" id="SM00329">
    <property type="entry name" value="BPI2"/>
    <property type="match status" value="1"/>
</dbReference>
<dbReference type="Pfam" id="PF02886">
    <property type="entry name" value="LBP_BPI_CETP_C"/>
    <property type="match status" value="2"/>
</dbReference>
<name>A0A016RXB9_9BILA</name>
<keyword evidence="2" id="KW-1015">Disulfide bond</keyword>
<feature type="signal peptide" evidence="3">
    <location>
        <begin position="1"/>
        <end position="25"/>
    </location>
</feature>
<evidence type="ECO:0000313" key="6">
    <source>
        <dbReference type="EMBL" id="EYB82951.1"/>
    </source>
</evidence>
<dbReference type="PANTHER" id="PTHR10504">
    <property type="entry name" value="BACTERICIDAL PERMEABILITY-INCREASING BPI PROTEIN-RELATED"/>
    <property type="match status" value="1"/>
</dbReference>
<keyword evidence="7" id="KW-1185">Reference proteome</keyword>
<dbReference type="Gene3D" id="3.15.20.10">
    <property type="entry name" value="Bactericidal permeability-increasing protein, domain 2"/>
    <property type="match status" value="1"/>
</dbReference>
<feature type="domain" description="Lipid-binding serum glycoprotein N-terminal" evidence="4">
    <location>
        <begin position="83"/>
        <end position="313"/>
    </location>
</feature>
<dbReference type="Gene3D" id="3.15.10.10">
    <property type="entry name" value="Bactericidal permeability-increasing protein, domain 1"/>
    <property type="match status" value="1"/>
</dbReference>
<dbReference type="Proteomes" id="UP000024635">
    <property type="component" value="Unassembled WGS sequence"/>
</dbReference>
<dbReference type="PANTHER" id="PTHR10504:SF144">
    <property type="entry name" value="BPI1 DOMAIN-CONTAINING PROTEIN"/>
    <property type="match status" value="1"/>
</dbReference>
<evidence type="ECO:0000259" key="5">
    <source>
        <dbReference type="SMART" id="SM00329"/>
    </source>
</evidence>
<accession>A0A016RXB9</accession>
<sequence>MNSARNGMLMHKIVVLACLVGLTWAKRGGGLHATRLRKVGRGDFRVRRVGIDEARNVTGGEREGEFNPILQQGIRGYPGIRARLGQRAFQYASGMIADVLNQEIIKFRVPPIVQCLPKLNGCVQIYNLYISRYRRPQRVALFPSPPNRIVLQAQNVDFGVTGNLGGQVVILVLMPLTGFIQINIHQATITVETSIERGPRGPYLQVLTCNVTIGYADAYLENGGMIGDAINSLFRLRISNLVRRIIPGQVCGRLPSIVNEKVNSRLADLPRAIAASKIFNMLIGALMGGTGGQTPTAEYCRTHCRGNRPINQTESAQPTAPGEAVVASIPVFVYQRNAAAGPAPAAQFPRAAHNERPVIARGLQQRVNLTNQATVLRGVNTPTRLGTHTAAHSRHRAIQYRSGKEQNVTFFSLTVVKRQIARKYHATNGNVISTDVAGMNGRGFGPVTGGFNSRDPRLPPTPSVPAVSPKVLAPSSTDLCAKCPVNGSQSDPMSLLRTLFSSLDMRKLNDLYLSLQLLNIQATSNDFTVDITGECSPDAQAGTPFGPFPTTFPPYNGSRMVELILSDYSINSLLYWMHKKQFLSLQIGPETPQLGGLLKTTCTEDEDVEATKVHVRARKISKKTLRAERAESMRRKGNRGKRLDLGDLGDTFCIGQFLPEVKTKYPNQTFTIYIKTTRAPSVIFNTTQGGTVTVDAIVDADIHITETNYKLGTFTASITMAVTAQLRGNRLTGSAQITNLKITDKTGSMLMTQDSLDGLASLLKDNFTPVLNDALKKGITINIPTSGLFGLPISLVNPEVRISEHGLYIATDMTISPSFLGLGGRQR</sequence>
<evidence type="ECO:0000256" key="3">
    <source>
        <dbReference type="SAM" id="SignalP"/>
    </source>
</evidence>
<reference evidence="7" key="1">
    <citation type="journal article" date="2015" name="Nat. Genet.">
        <title>The genome and transcriptome of the zoonotic hookworm Ancylostoma ceylanicum identify infection-specific gene families.</title>
        <authorList>
            <person name="Schwarz E.M."/>
            <person name="Hu Y."/>
            <person name="Antoshechkin I."/>
            <person name="Miller M.M."/>
            <person name="Sternberg P.W."/>
            <person name="Aroian R.V."/>
        </authorList>
    </citation>
    <scope>NUCLEOTIDE SEQUENCE</scope>
    <source>
        <strain evidence="7">HY135</strain>
    </source>
</reference>
<evidence type="ECO:0000256" key="2">
    <source>
        <dbReference type="ARBA" id="ARBA00023157"/>
    </source>
</evidence>
<dbReference type="AlphaFoldDB" id="A0A016RXB9"/>
<dbReference type="SUPFAM" id="SSF55394">
    <property type="entry name" value="Bactericidal permeability-increasing protein, BPI"/>
    <property type="match status" value="2"/>
</dbReference>